<comment type="cofactor">
    <cofactor evidence="1">
        <name>Mg(2+)</name>
        <dbReference type="ChEBI" id="CHEBI:18420"/>
    </cofactor>
</comment>
<evidence type="ECO:0000259" key="5">
    <source>
        <dbReference type="PROSITE" id="PS51462"/>
    </source>
</evidence>
<dbReference type="InterPro" id="IPR020476">
    <property type="entry name" value="Nudix_hydrolase"/>
</dbReference>
<dbReference type="InterPro" id="IPR000086">
    <property type="entry name" value="NUDIX_hydrolase_dom"/>
</dbReference>
<keyword evidence="7" id="KW-1185">Reference proteome</keyword>
<dbReference type="PROSITE" id="PS51462">
    <property type="entry name" value="NUDIX"/>
    <property type="match status" value="1"/>
</dbReference>
<dbReference type="CDD" id="cd04690">
    <property type="entry name" value="NUDIX_Hydrolase"/>
    <property type="match status" value="1"/>
</dbReference>
<dbReference type="PROSITE" id="PS00893">
    <property type="entry name" value="NUDIX_BOX"/>
    <property type="match status" value="1"/>
</dbReference>
<protein>
    <recommendedName>
        <fullName evidence="5">Nudix hydrolase domain-containing protein</fullName>
    </recommendedName>
</protein>
<proteinExistence type="inferred from homology"/>
<keyword evidence="3 4" id="KW-0378">Hydrolase</keyword>
<organism evidence="6 7">
    <name type="scientific">Mycobacterium aquaticum</name>
    <dbReference type="NCBI Taxonomy" id="1927124"/>
    <lineage>
        <taxon>Bacteria</taxon>
        <taxon>Bacillati</taxon>
        <taxon>Actinomycetota</taxon>
        <taxon>Actinomycetes</taxon>
        <taxon>Mycobacteriales</taxon>
        <taxon>Mycobacteriaceae</taxon>
        <taxon>Mycobacterium</taxon>
    </lineage>
</organism>
<sequence>MYGVWALGEALQRLGAGRIVKAGLVCVGGRRLLLLRKRGRDLLILPGGTIESGETPAEALDRELKEELGVMPSGVGFWDVFTSRAAFEPGVELEIHAFEGTLDGSPSARAEIAEIVWFDVDSDDENDLSPIIREQILPELRDRLA</sequence>
<dbReference type="PANTHER" id="PTHR43046:SF2">
    <property type="entry name" value="8-OXO-DGTP DIPHOSPHATASE-RELATED"/>
    <property type="match status" value="1"/>
</dbReference>
<dbReference type="PRINTS" id="PR00502">
    <property type="entry name" value="NUDIXFAMILY"/>
</dbReference>
<dbReference type="InterPro" id="IPR020084">
    <property type="entry name" value="NUDIX_hydrolase_CS"/>
</dbReference>
<reference evidence="6 7" key="1">
    <citation type="submission" date="2017-02" db="EMBL/GenBank/DDBJ databases">
        <title>The new phylogeny of genus Mycobacterium.</title>
        <authorList>
            <person name="Tortoli E."/>
            <person name="Trovato A."/>
            <person name="Cirillo D.M."/>
        </authorList>
    </citation>
    <scope>NUCLEOTIDE SEQUENCE [LARGE SCALE GENOMIC DNA]</scope>
    <source>
        <strain evidence="6 7">RW6</strain>
    </source>
</reference>
<dbReference type="Proteomes" id="UP000192448">
    <property type="component" value="Unassembled WGS sequence"/>
</dbReference>
<feature type="domain" description="Nudix hydrolase" evidence="5">
    <location>
        <begin position="11"/>
        <end position="140"/>
    </location>
</feature>
<dbReference type="SUPFAM" id="SSF55811">
    <property type="entry name" value="Nudix"/>
    <property type="match status" value="1"/>
</dbReference>
<dbReference type="STRING" id="1927124.BST13_33835"/>
<dbReference type="Pfam" id="PF00293">
    <property type="entry name" value="NUDIX"/>
    <property type="match status" value="1"/>
</dbReference>
<evidence type="ECO:0000256" key="2">
    <source>
        <dbReference type="ARBA" id="ARBA00005582"/>
    </source>
</evidence>
<comment type="similarity">
    <text evidence="2 4">Belongs to the Nudix hydrolase family.</text>
</comment>
<dbReference type="PANTHER" id="PTHR43046">
    <property type="entry name" value="GDP-MANNOSE MANNOSYL HYDROLASE"/>
    <property type="match status" value="1"/>
</dbReference>
<dbReference type="AlphaFoldDB" id="A0A1X0A3Q6"/>
<name>A0A1X0A3Q6_9MYCO</name>
<dbReference type="Gene3D" id="3.90.79.10">
    <property type="entry name" value="Nucleoside Triphosphate Pyrophosphohydrolase"/>
    <property type="match status" value="1"/>
</dbReference>
<evidence type="ECO:0000313" key="6">
    <source>
        <dbReference type="EMBL" id="ORA24634.1"/>
    </source>
</evidence>
<accession>A0A1X0A3Q6</accession>
<dbReference type="InterPro" id="IPR015797">
    <property type="entry name" value="NUDIX_hydrolase-like_dom_sf"/>
</dbReference>
<gene>
    <name evidence="6" type="ORF">BST13_33835</name>
</gene>
<evidence type="ECO:0000313" key="7">
    <source>
        <dbReference type="Proteomes" id="UP000192448"/>
    </source>
</evidence>
<dbReference type="GO" id="GO:0016787">
    <property type="term" value="F:hydrolase activity"/>
    <property type="evidence" value="ECO:0007669"/>
    <property type="project" value="UniProtKB-KW"/>
</dbReference>
<evidence type="ECO:0000256" key="4">
    <source>
        <dbReference type="RuleBase" id="RU003476"/>
    </source>
</evidence>
<dbReference type="EMBL" id="MVHF01000056">
    <property type="protein sequence ID" value="ORA24634.1"/>
    <property type="molecule type" value="Genomic_DNA"/>
</dbReference>
<evidence type="ECO:0000256" key="1">
    <source>
        <dbReference type="ARBA" id="ARBA00001946"/>
    </source>
</evidence>
<comment type="caution">
    <text evidence="6">The sequence shown here is derived from an EMBL/GenBank/DDBJ whole genome shotgun (WGS) entry which is preliminary data.</text>
</comment>
<evidence type="ECO:0000256" key="3">
    <source>
        <dbReference type="ARBA" id="ARBA00022801"/>
    </source>
</evidence>